<organism evidence="2 3">
    <name type="scientific">Sciurus carolinensis</name>
    <name type="common">Eastern gray squirrel</name>
    <dbReference type="NCBI Taxonomy" id="30640"/>
    <lineage>
        <taxon>Eukaryota</taxon>
        <taxon>Metazoa</taxon>
        <taxon>Chordata</taxon>
        <taxon>Craniata</taxon>
        <taxon>Vertebrata</taxon>
        <taxon>Euteleostomi</taxon>
        <taxon>Mammalia</taxon>
        <taxon>Eutheria</taxon>
        <taxon>Euarchontoglires</taxon>
        <taxon>Glires</taxon>
        <taxon>Rodentia</taxon>
        <taxon>Sciuromorpha</taxon>
        <taxon>Sciuridae</taxon>
        <taxon>Sciurinae</taxon>
        <taxon>Sciurini</taxon>
        <taxon>Sciurus</taxon>
    </lineage>
</organism>
<comment type="caution">
    <text evidence="2">The sequence shown here is derived from an EMBL/GenBank/DDBJ whole genome shotgun (WGS) entry which is preliminary data.</text>
</comment>
<evidence type="ECO:0000256" key="1">
    <source>
        <dbReference type="SAM" id="MobiDB-lite"/>
    </source>
</evidence>
<accession>A0AA41MRL6</accession>
<protein>
    <submittedName>
        <fullName evidence="2">Uncharacterized protein</fullName>
    </submittedName>
</protein>
<evidence type="ECO:0000313" key="2">
    <source>
        <dbReference type="EMBL" id="MBZ3876594.1"/>
    </source>
</evidence>
<feature type="region of interest" description="Disordered" evidence="1">
    <location>
        <begin position="27"/>
        <end position="52"/>
    </location>
</feature>
<reference evidence="2" key="1">
    <citation type="submission" date="2020-03" db="EMBL/GenBank/DDBJ databases">
        <title>Studies in the Genomics of Life Span.</title>
        <authorList>
            <person name="Glass D."/>
        </authorList>
    </citation>
    <scope>NUCLEOTIDE SEQUENCE</scope>
    <source>
        <strain evidence="2">SUZIE</strain>
        <tissue evidence="2">Muscle</tissue>
    </source>
</reference>
<dbReference type="AlphaFoldDB" id="A0AA41MRL6"/>
<dbReference type="EMBL" id="JAATJV010277700">
    <property type="protein sequence ID" value="MBZ3876594.1"/>
    <property type="molecule type" value="Genomic_DNA"/>
</dbReference>
<feature type="compositionally biased region" description="Polar residues" evidence="1">
    <location>
        <begin position="27"/>
        <end position="51"/>
    </location>
</feature>
<keyword evidence="3" id="KW-1185">Reference proteome</keyword>
<gene>
    <name evidence="2" type="ORF">SUZIE_138720</name>
</gene>
<proteinExistence type="predicted"/>
<name>A0AA41MRL6_SCICA</name>
<dbReference type="Proteomes" id="UP001166674">
    <property type="component" value="Unassembled WGS sequence"/>
</dbReference>
<evidence type="ECO:0000313" key="3">
    <source>
        <dbReference type="Proteomes" id="UP001166674"/>
    </source>
</evidence>
<sequence length="117" mass="13408">MIFFLVFNSYISALQEGSTDSLYELTPEQQANQEGTRGRTSCPVSPTGNRAQTHHDLFMEVSNFDNEESKKKKSFRRFASENKIFEGKTVNDTIWQEPSKAENDSHIRRPCQLKGNC</sequence>